<evidence type="ECO:0000313" key="3">
    <source>
        <dbReference type="Proteomes" id="UP000612362"/>
    </source>
</evidence>
<dbReference type="RefSeq" id="WP_220196610.1">
    <property type="nucleotide sequence ID" value="NZ_BNJF01000003.1"/>
</dbReference>
<dbReference type="InterPro" id="IPR007138">
    <property type="entry name" value="ABM_dom"/>
</dbReference>
<dbReference type="Proteomes" id="UP000612362">
    <property type="component" value="Unassembled WGS sequence"/>
</dbReference>
<comment type="caution">
    <text evidence="2">The sequence shown here is derived from an EMBL/GenBank/DDBJ whole genome shotgun (WGS) entry which is preliminary data.</text>
</comment>
<name>A0A8J3MV44_9CHLR</name>
<keyword evidence="3" id="KW-1185">Reference proteome</keyword>
<accession>A0A8J3MV44</accession>
<protein>
    <recommendedName>
        <fullName evidence="1">ABM domain-containing protein</fullName>
    </recommendedName>
</protein>
<dbReference type="Pfam" id="PF03992">
    <property type="entry name" value="ABM"/>
    <property type="match status" value="1"/>
</dbReference>
<feature type="domain" description="ABM" evidence="1">
    <location>
        <begin position="4"/>
        <end position="71"/>
    </location>
</feature>
<proteinExistence type="predicted"/>
<dbReference type="SUPFAM" id="SSF54909">
    <property type="entry name" value="Dimeric alpha+beta barrel"/>
    <property type="match status" value="1"/>
</dbReference>
<reference evidence="2" key="1">
    <citation type="submission" date="2020-10" db="EMBL/GenBank/DDBJ databases">
        <title>Taxonomic study of unclassified bacteria belonging to the class Ktedonobacteria.</title>
        <authorList>
            <person name="Yabe S."/>
            <person name="Wang C.M."/>
            <person name="Zheng Y."/>
            <person name="Sakai Y."/>
            <person name="Cavaletti L."/>
            <person name="Monciardini P."/>
            <person name="Donadio S."/>
        </authorList>
    </citation>
    <scope>NUCLEOTIDE SEQUENCE</scope>
    <source>
        <strain evidence="2">SOSP1-1</strain>
    </source>
</reference>
<evidence type="ECO:0000313" key="2">
    <source>
        <dbReference type="EMBL" id="GHO47293.1"/>
    </source>
</evidence>
<evidence type="ECO:0000259" key="1">
    <source>
        <dbReference type="Pfam" id="PF03992"/>
    </source>
</evidence>
<dbReference type="InterPro" id="IPR011008">
    <property type="entry name" value="Dimeric_a/b-barrel"/>
</dbReference>
<dbReference type="AlphaFoldDB" id="A0A8J3MV44"/>
<sequence length="95" mass="11133">MQSVILINAFEVRAGQEEQFKTAWHQVAERLRHARGFRSTRLHESLDPQARFRFINVAEWESPQHFQAAMQEVGEQLRATISYQSYPALYQVIAE</sequence>
<dbReference type="EMBL" id="BNJF01000003">
    <property type="protein sequence ID" value="GHO47293.1"/>
    <property type="molecule type" value="Genomic_DNA"/>
</dbReference>
<gene>
    <name evidence="2" type="ORF">KSX_54560</name>
</gene>
<dbReference type="Gene3D" id="3.30.70.100">
    <property type="match status" value="1"/>
</dbReference>
<organism evidence="2 3">
    <name type="scientific">Ktedonospora formicarum</name>
    <dbReference type="NCBI Taxonomy" id="2778364"/>
    <lineage>
        <taxon>Bacteria</taxon>
        <taxon>Bacillati</taxon>
        <taxon>Chloroflexota</taxon>
        <taxon>Ktedonobacteria</taxon>
        <taxon>Ktedonobacterales</taxon>
        <taxon>Ktedonobacteraceae</taxon>
        <taxon>Ktedonospora</taxon>
    </lineage>
</organism>